<dbReference type="EMBL" id="BPLR01013727">
    <property type="protein sequence ID" value="GIY63339.1"/>
    <property type="molecule type" value="Genomic_DNA"/>
</dbReference>
<sequence>MDIRTSKIAPRNVLTPVINVDPTNYSYEIMRPPVGGLYAVTKMHRLRQRTEILTPKIAPRSVVTPEINIAPPNNGHCIQCPKRYKNS</sequence>
<dbReference type="AlphaFoldDB" id="A0AAV4V007"/>
<evidence type="ECO:0000313" key="1">
    <source>
        <dbReference type="EMBL" id="GIY63339.1"/>
    </source>
</evidence>
<protein>
    <submittedName>
        <fullName evidence="1">Uncharacterized protein</fullName>
    </submittedName>
</protein>
<organism evidence="1 2">
    <name type="scientific">Caerostris extrusa</name>
    <name type="common">Bark spider</name>
    <name type="synonym">Caerostris bankana</name>
    <dbReference type="NCBI Taxonomy" id="172846"/>
    <lineage>
        <taxon>Eukaryota</taxon>
        <taxon>Metazoa</taxon>
        <taxon>Ecdysozoa</taxon>
        <taxon>Arthropoda</taxon>
        <taxon>Chelicerata</taxon>
        <taxon>Arachnida</taxon>
        <taxon>Araneae</taxon>
        <taxon>Araneomorphae</taxon>
        <taxon>Entelegynae</taxon>
        <taxon>Araneoidea</taxon>
        <taxon>Araneidae</taxon>
        <taxon>Caerostris</taxon>
    </lineage>
</organism>
<name>A0AAV4V007_CAEEX</name>
<dbReference type="Proteomes" id="UP001054945">
    <property type="component" value="Unassembled WGS sequence"/>
</dbReference>
<gene>
    <name evidence="1" type="ORF">CEXT_703731</name>
</gene>
<proteinExistence type="predicted"/>
<keyword evidence="2" id="KW-1185">Reference proteome</keyword>
<evidence type="ECO:0000313" key="2">
    <source>
        <dbReference type="Proteomes" id="UP001054945"/>
    </source>
</evidence>
<reference evidence="1 2" key="1">
    <citation type="submission" date="2021-06" db="EMBL/GenBank/DDBJ databases">
        <title>Caerostris extrusa draft genome.</title>
        <authorList>
            <person name="Kono N."/>
            <person name="Arakawa K."/>
        </authorList>
    </citation>
    <scope>NUCLEOTIDE SEQUENCE [LARGE SCALE GENOMIC DNA]</scope>
</reference>
<accession>A0AAV4V007</accession>
<comment type="caution">
    <text evidence="1">The sequence shown here is derived from an EMBL/GenBank/DDBJ whole genome shotgun (WGS) entry which is preliminary data.</text>
</comment>